<accession>A0A1Y6BFH4</accession>
<sequence>MKQHLVVGLMTFASISCTAKSNTQEANRTKSKGAQFAAKAVISSASIQPSLENLCMGLTELLNKTKQDFANEVAILCPNGLPSEDLQRMMDNPYQGSGNVDNFIRNLDRDDLNNDEMQVKFYYGIKMTKDIVKTVIKEEPIAVLPYNGSVLKIQNAFMEPPKNLGDSNSAFLVQQFIDVNNERRDVKFNDTSLHDLKVYQLFPDNFNFFLAARTQVEVTEQFKRSVVLKAFLTDPQNPNMVYGFNLVNMVMNDRGGGNVEDGQRDEFMQFFEISIRESYQEHMKDAAQ</sequence>
<organism evidence="1 2">
    <name type="scientific">Pseudobacteriovorax antillogorgiicola</name>
    <dbReference type="NCBI Taxonomy" id="1513793"/>
    <lineage>
        <taxon>Bacteria</taxon>
        <taxon>Pseudomonadati</taxon>
        <taxon>Bdellovibrionota</taxon>
        <taxon>Oligoflexia</taxon>
        <taxon>Oligoflexales</taxon>
        <taxon>Pseudobacteriovoracaceae</taxon>
        <taxon>Pseudobacteriovorax</taxon>
    </lineage>
</organism>
<evidence type="ECO:0000313" key="1">
    <source>
        <dbReference type="EMBL" id="SMF08476.1"/>
    </source>
</evidence>
<evidence type="ECO:0000313" key="2">
    <source>
        <dbReference type="Proteomes" id="UP000192907"/>
    </source>
</evidence>
<name>A0A1Y6BFH4_9BACT</name>
<dbReference type="Proteomes" id="UP000192907">
    <property type="component" value="Unassembled WGS sequence"/>
</dbReference>
<protein>
    <submittedName>
        <fullName evidence="1">Uncharacterized protein</fullName>
    </submittedName>
</protein>
<dbReference type="PROSITE" id="PS51257">
    <property type="entry name" value="PROKAR_LIPOPROTEIN"/>
    <property type="match status" value="1"/>
</dbReference>
<dbReference type="AlphaFoldDB" id="A0A1Y6BFH4"/>
<gene>
    <name evidence="1" type="ORF">SAMN06296036_104299</name>
</gene>
<proteinExistence type="predicted"/>
<reference evidence="2" key="1">
    <citation type="submission" date="2017-04" db="EMBL/GenBank/DDBJ databases">
        <authorList>
            <person name="Varghese N."/>
            <person name="Submissions S."/>
        </authorList>
    </citation>
    <scope>NUCLEOTIDE SEQUENCE [LARGE SCALE GENOMIC DNA]</scope>
    <source>
        <strain evidence="2">RKEM611</strain>
    </source>
</reference>
<dbReference type="OrthoDB" id="5312264at2"/>
<dbReference type="RefSeq" id="WP_132316474.1">
    <property type="nucleotide sequence ID" value="NZ_FWZT01000004.1"/>
</dbReference>
<dbReference type="EMBL" id="FWZT01000004">
    <property type="protein sequence ID" value="SMF08476.1"/>
    <property type="molecule type" value="Genomic_DNA"/>
</dbReference>
<keyword evidence="2" id="KW-1185">Reference proteome</keyword>